<evidence type="ECO:0000313" key="21">
    <source>
        <dbReference type="Proteomes" id="UP000009222"/>
    </source>
</evidence>
<dbReference type="InterPro" id="IPR020045">
    <property type="entry name" value="DNA_polI_H3TH"/>
</dbReference>
<dbReference type="InterPro" id="IPR001098">
    <property type="entry name" value="DNA-dir_DNA_pol_A_palm_dom"/>
</dbReference>
<dbReference type="InParanoid" id="F5YDN9"/>
<name>F5YDN9_LEAAZ</name>
<feature type="domain" description="DNA-directed DNA polymerase family A palm" evidence="19">
    <location>
        <begin position="710"/>
        <end position="916"/>
    </location>
</feature>
<dbReference type="InterPro" id="IPR002562">
    <property type="entry name" value="3'-5'_exonuclease_dom"/>
</dbReference>
<dbReference type="SMART" id="SM00475">
    <property type="entry name" value="53EXOc"/>
    <property type="match status" value="1"/>
</dbReference>
<dbReference type="InterPro" id="IPR036279">
    <property type="entry name" value="5-3_exonuclease_C_sf"/>
</dbReference>
<dbReference type="FunFam" id="1.10.150.20:FF:000002">
    <property type="entry name" value="DNA polymerase I"/>
    <property type="match status" value="1"/>
</dbReference>
<evidence type="ECO:0000313" key="20">
    <source>
        <dbReference type="EMBL" id="AEF80628.1"/>
    </source>
</evidence>
<dbReference type="InterPro" id="IPR036397">
    <property type="entry name" value="RNaseH_sf"/>
</dbReference>
<dbReference type="HOGENOM" id="CLU_004675_0_1_12"/>
<evidence type="ECO:0000256" key="11">
    <source>
        <dbReference type="ARBA" id="ARBA00022932"/>
    </source>
</evidence>
<dbReference type="GO" id="GO:0003887">
    <property type="term" value="F:DNA-directed DNA polymerase activity"/>
    <property type="evidence" value="ECO:0007669"/>
    <property type="project" value="UniProtKB-UniRule"/>
</dbReference>
<feature type="domain" description="5'-3' exonuclease" evidence="18">
    <location>
        <begin position="4"/>
        <end position="285"/>
    </location>
</feature>
<evidence type="ECO:0000256" key="4">
    <source>
        <dbReference type="ARBA" id="ARBA00022679"/>
    </source>
</evidence>
<dbReference type="Gene3D" id="1.10.150.20">
    <property type="entry name" value="5' to 3' exonuclease, C-terminal subdomain"/>
    <property type="match status" value="2"/>
</dbReference>
<evidence type="ECO:0000256" key="16">
    <source>
        <dbReference type="RuleBase" id="RU004460"/>
    </source>
</evidence>
<comment type="catalytic activity">
    <reaction evidence="14 16">
        <text>DNA(n) + a 2'-deoxyribonucleoside 5'-triphosphate = DNA(n+1) + diphosphate</text>
        <dbReference type="Rhea" id="RHEA:22508"/>
        <dbReference type="Rhea" id="RHEA-COMP:17339"/>
        <dbReference type="Rhea" id="RHEA-COMP:17340"/>
        <dbReference type="ChEBI" id="CHEBI:33019"/>
        <dbReference type="ChEBI" id="CHEBI:61560"/>
        <dbReference type="ChEBI" id="CHEBI:173112"/>
        <dbReference type="EC" id="2.7.7.7"/>
    </reaction>
</comment>
<dbReference type="InterPro" id="IPR018320">
    <property type="entry name" value="DNA_polymerase_1"/>
</dbReference>
<evidence type="ECO:0000256" key="2">
    <source>
        <dbReference type="ARBA" id="ARBA00012417"/>
    </source>
</evidence>
<dbReference type="SUPFAM" id="SSF88723">
    <property type="entry name" value="PIN domain-like"/>
    <property type="match status" value="1"/>
</dbReference>
<dbReference type="PRINTS" id="PR00868">
    <property type="entry name" value="DNAPOLI"/>
</dbReference>
<evidence type="ECO:0000256" key="12">
    <source>
        <dbReference type="ARBA" id="ARBA00023125"/>
    </source>
</evidence>
<dbReference type="PANTHER" id="PTHR10133">
    <property type="entry name" value="DNA POLYMERASE I"/>
    <property type="match status" value="1"/>
</dbReference>
<gene>
    <name evidence="16" type="primary">polA</name>
    <name evidence="20" type="ordered locus">TREAZ_2726</name>
</gene>
<evidence type="ECO:0000256" key="1">
    <source>
        <dbReference type="ARBA" id="ARBA00007705"/>
    </source>
</evidence>
<dbReference type="GO" id="GO:0008408">
    <property type="term" value="F:3'-5' exonuclease activity"/>
    <property type="evidence" value="ECO:0007669"/>
    <property type="project" value="UniProtKB-UniRule"/>
</dbReference>
<keyword evidence="11 16" id="KW-0239">DNA-directed DNA polymerase</keyword>
<dbReference type="EMBL" id="CP001841">
    <property type="protein sequence ID" value="AEF80628.1"/>
    <property type="molecule type" value="Genomic_DNA"/>
</dbReference>
<dbReference type="InterPro" id="IPR043502">
    <property type="entry name" value="DNA/RNA_pol_sf"/>
</dbReference>
<evidence type="ECO:0000256" key="9">
    <source>
        <dbReference type="ARBA" id="ARBA00022801"/>
    </source>
</evidence>
<dbReference type="InterPro" id="IPR002298">
    <property type="entry name" value="DNA_polymerase_A"/>
</dbReference>
<dbReference type="SMART" id="SM00474">
    <property type="entry name" value="35EXOc"/>
    <property type="match status" value="1"/>
</dbReference>
<reference evidence="21" key="1">
    <citation type="submission" date="2009-12" db="EMBL/GenBank/DDBJ databases">
        <title>Complete sequence of Treponema azotonutricium strain ZAS-9.</title>
        <authorList>
            <person name="Tetu S.G."/>
            <person name="Matson E."/>
            <person name="Ren Q."/>
            <person name="Seshadri R."/>
            <person name="Elbourne L."/>
            <person name="Hassan K.A."/>
            <person name="Durkin A."/>
            <person name="Radune D."/>
            <person name="Mohamoud Y."/>
            <person name="Shay R."/>
            <person name="Jin S."/>
            <person name="Zhang X."/>
            <person name="Lucey K."/>
            <person name="Ballor N.R."/>
            <person name="Ottesen E."/>
            <person name="Rosenthal R."/>
            <person name="Allen A."/>
            <person name="Leadbetter J.R."/>
            <person name="Paulsen I.T."/>
        </authorList>
    </citation>
    <scope>NUCLEOTIDE SEQUENCE [LARGE SCALE GENOMIC DNA]</scope>
    <source>
        <strain evidence="21">ATCC BAA-888 / DSM 13862 / ZAS-9</strain>
    </source>
</reference>
<keyword evidence="8 16" id="KW-0227">DNA damage</keyword>
<evidence type="ECO:0000256" key="5">
    <source>
        <dbReference type="ARBA" id="ARBA00022695"/>
    </source>
</evidence>
<dbReference type="GO" id="GO:0006302">
    <property type="term" value="P:double-strand break repair"/>
    <property type="evidence" value="ECO:0007669"/>
    <property type="project" value="TreeGrafter"/>
</dbReference>
<protein>
    <recommendedName>
        <fullName evidence="3 15">DNA polymerase I</fullName>
        <ecNumber evidence="2 15">2.7.7.7</ecNumber>
    </recommendedName>
</protein>
<reference evidence="20 21" key="2">
    <citation type="journal article" date="2011" name="ISME J.">
        <title>RNA-seq reveals cooperative metabolic interactions between two termite-gut spirochete species in co-culture.</title>
        <authorList>
            <person name="Rosenthal A.Z."/>
            <person name="Matson E.G."/>
            <person name="Eldar A."/>
            <person name="Leadbetter J.R."/>
        </authorList>
    </citation>
    <scope>NUCLEOTIDE SEQUENCE [LARGE SCALE GENOMIC DNA]</scope>
    <source>
        <strain evidence="21">ATCC BAA-888 / DSM 13862 / ZAS-9</strain>
    </source>
</reference>
<dbReference type="FunCoup" id="F5YDN9">
    <property type="interactions" value="278"/>
</dbReference>
<dbReference type="CDD" id="cd08637">
    <property type="entry name" value="DNA_pol_A_pol_I_C"/>
    <property type="match status" value="1"/>
</dbReference>
<evidence type="ECO:0000256" key="6">
    <source>
        <dbReference type="ARBA" id="ARBA00022705"/>
    </source>
</evidence>
<keyword evidence="12 16" id="KW-0238">DNA-binding</keyword>
<evidence type="ECO:0000256" key="14">
    <source>
        <dbReference type="ARBA" id="ARBA00049244"/>
    </source>
</evidence>
<dbReference type="InterPro" id="IPR020046">
    <property type="entry name" value="5-3_exonucl_a-hlix_arch_N"/>
</dbReference>
<dbReference type="InterPro" id="IPR012337">
    <property type="entry name" value="RNaseH-like_sf"/>
</dbReference>
<keyword evidence="5 16" id="KW-0548">Nucleotidyltransferase</keyword>
<dbReference type="InterPro" id="IPR019760">
    <property type="entry name" value="DNA-dir_DNA_pol_A_CS"/>
</dbReference>
<organism evidence="20 21">
    <name type="scientific">Leadbettera azotonutricia (strain ATCC BAA-888 / DSM 13862 / ZAS-9)</name>
    <name type="common">Treponema azotonutricium</name>
    <dbReference type="NCBI Taxonomy" id="545695"/>
    <lineage>
        <taxon>Bacteria</taxon>
        <taxon>Pseudomonadati</taxon>
        <taxon>Spirochaetota</taxon>
        <taxon>Spirochaetia</taxon>
        <taxon>Spirochaetales</taxon>
        <taxon>Breznakiellaceae</taxon>
        <taxon>Leadbettera</taxon>
    </lineage>
</organism>
<accession>F5YDN9</accession>
<dbReference type="FunFam" id="1.10.150.20:FF:000003">
    <property type="entry name" value="DNA polymerase I"/>
    <property type="match status" value="1"/>
</dbReference>
<dbReference type="eggNOG" id="COG0749">
    <property type="taxonomic scope" value="Bacteria"/>
</dbReference>
<evidence type="ECO:0000256" key="15">
    <source>
        <dbReference type="NCBIfam" id="TIGR00593"/>
    </source>
</evidence>
<dbReference type="Gene3D" id="1.20.1060.10">
    <property type="entry name" value="Taq DNA Polymerase, Chain T, domain 4"/>
    <property type="match status" value="1"/>
</dbReference>
<dbReference type="Gene3D" id="3.40.50.1010">
    <property type="entry name" value="5'-nuclease"/>
    <property type="match status" value="1"/>
</dbReference>
<keyword evidence="13 16" id="KW-0234">DNA repair</keyword>
<dbReference type="CDD" id="cd06139">
    <property type="entry name" value="DNA_polA_I_Ecoli_like_exo"/>
    <property type="match status" value="1"/>
</dbReference>
<dbReference type="InterPro" id="IPR008918">
    <property type="entry name" value="HhH2"/>
</dbReference>
<keyword evidence="7" id="KW-0540">Nuclease</keyword>
<dbReference type="PANTHER" id="PTHR10133:SF27">
    <property type="entry name" value="DNA POLYMERASE NU"/>
    <property type="match status" value="1"/>
</dbReference>
<dbReference type="Pfam" id="PF02739">
    <property type="entry name" value="5_3_exonuc_N"/>
    <property type="match status" value="1"/>
</dbReference>
<evidence type="ECO:0000256" key="7">
    <source>
        <dbReference type="ARBA" id="ARBA00022722"/>
    </source>
</evidence>
<keyword evidence="9 16" id="KW-0378">Hydrolase</keyword>
<dbReference type="NCBIfam" id="TIGR00593">
    <property type="entry name" value="pola"/>
    <property type="match status" value="1"/>
</dbReference>
<dbReference type="AlphaFoldDB" id="F5YDN9"/>
<keyword evidence="21" id="KW-1185">Reference proteome</keyword>
<evidence type="ECO:0000259" key="17">
    <source>
        <dbReference type="SMART" id="SM00474"/>
    </source>
</evidence>
<dbReference type="STRING" id="545695.TREAZ_2726"/>
<dbReference type="Gene3D" id="3.30.70.370">
    <property type="match status" value="1"/>
</dbReference>
<dbReference type="GO" id="GO:0008409">
    <property type="term" value="F:5'-3' exonuclease activity"/>
    <property type="evidence" value="ECO:0007669"/>
    <property type="project" value="UniProtKB-UniRule"/>
</dbReference>
<evidence type="ECO:0000259" key="19">
    <source>
        <dbReference type="SMART" id="SM00482"/>
    </source>
</evidence>
<evidence type="ECO:0000256" key="8">
    <source>
        <dbReference type="ARBA" id="ARBA00022763"/>
    </source>
</evidence>
<dbReference type="Gene3D" id="3.30.420.10">
    <property type="entry name" value="Ribonuclease H-like superfamily/Ribonuclease H"/>
    <property type="match status" value="1"/>
</dbReference>
<evidence type="ECO:0000256" key="13">
    <source>
        <dbReference type="ARBA" id="ARBA00023204"/>
    </source>
</evidence>
<keyword evidence="10 16" id="KW-0269">Exonuclease</keyword>
<dbReference type="Pfam" id="PF00476">
    <property type="entry name" value="DNA_pol_A"/>
    <property type="match status" value="1"/>
</dbReference>
<dbReference type="SUPFAM" id="SSF53098">
    <property type="entry name" value="Ribonuclease H-like"/>
    <property type="match status" value="1"/>
</dbReference>
<dbReference type="SUPFAM" id="SSF56672">
    <property type="entry name" value="DNA/RNA polymerases"/>
    <property type="match status" value="1"/>
</dbReference>
<keyword evidence="6 16" id="KW-0235">DNA replication</keyword>
<dbReference type="NCBIfam" id="NF004397">
    <property type="entry name" value="PRK05755.1"/>
    <property type="match status" value="1"/>
</dbReference>
<evidence type="ECO:0000256" key="10">
    <source>
        <dbReference type="ARBA" id="ARBA00022839"/>
    </source>
</evidence>
<dbReference type="Pfam" id="PF01367">
    <property type="entry name" value="5_3_exonuc"/>
    <property type="match status" value="1"/>
</dbReference>
<dbReference type="SMART" id="SM00482">
    <property type="entry name" value="POLAc"/>
    <property type="match status" value="1"/>
</dbReference>
<dbReference type="GO" id="GO:0006261">
    <property type="term" value="P:DNA-templated DNA replication"/>
    <property type="evidence" value="ECO:0007669"/>
    <property type="project" value="UniProtKB-UniRule"/>
</dbReference>
<dbReference type="PROSITE" id="PS00447">
    <property type="entry name" value="DNA_POLYMERASE_A"/>
    <property type="match status" value="1"/>
</dbReference>
<dbReference type="KEGG" id="taz:TREAZ_2726"/>
<dbReference type="Proteomes" id="UP000009222">
    <property type="component" value="Chromosome"/>
</dbReference>
<keyword evidence="4 16" id="KW-0808">Transferase</keyword>
<proteinExistence type="inferred from homology"/>
<evidence type="ECO:0000256" key="3">
    <source>
        <dbReference type="ARBA" id="ARBA00020311"/>
    </source>
</evidence>
<dbReference type="Pfam" id="PF01612">
    <property type="entry name" value="DNA_pol_A_exo1"/>
    <property type="match status" value="1"/>
</dbReference>
<dbReference type="RefSeq" id="WP_015712808.1">
    <property type="nucleotide sequence ID" value="NC_015577.1"/>
</dbReference>
<comment type="similarity">
    <text evidence="1 16">Belongs to the DNA polymerase type-A family.</text>
</comment>
<dbReference type="InterPro" id="IPR002421">
    <property type="entry name" value="5-3_exonuclease"/>
</dbReference>
<evidence type="ECO:0000259" key="18">
    <source>
        <dbReference type="SMART" id="SM00475"/>
    </source>
</evidence>
<dbReference type="InterPro" id="IPR029060">
    <property type="entry name" value="PIN-like_dom_sf"/>
</dbReference>
<dbReference type="EC" id="2.7.7.7" evidence="2 15"/>
<dbReference type="SUPFAM" id="SSF47807">
    <property type="entry name" value="5' to 3' exonuclease, C-terminal subdomain"/>
    <property type="match status" value="1"/>
</dbReference>
<dbReference type="GO" id="GO:0003677">
    <property type="term" value="F:DNA binding"/>
    <property type="evidence" value="ECO:0007669"/>
    <property type="project" value="UniProtKB-UniRule"/>
</dbReference>
<feature type="domain" description="3'-5' exonuclease" evidence="17">
    <location>
        <begin position="360"/>
        <end position="544"/>
    </location>
</feature>
<dbReference type="FunFam" id="1.20.1060.10:FF:000001">
    <property type="entry name" value="DNA polymerase I"/>
    <property type="match status" value="1"/>
</dbReference>
<sequence>MSQTKPPLYLIDAYGLIYRSYFAFMSKPLRNPAGKNVSALFGFARSVAILLNEGAPSEKGQLQKPLRLVAVFDSLTPTFRHKMYSEYKATRQKAPEDLHEQVPLVEELLKAMGVPALAMDGFEADDIIATLAKQCQKEGRDCYIISSDKDLLQLVGKGTWELRPAKMSNSESGNAAGLSVELVGAAEVKAEWGVNPDKVLDLLSLTGDSSDNVPGVKGVGEVTAVKLMSRYGSLDEIYKNIAGIEGAVGKKLAAGKESAYFSKSLIKLAEEVPLGIKSIDELSVENIDRTAGAQVLLREGIPSVAKMLDKKAQGAAPQAGGAASGTEQAHTGAEAGFSANGGAYSPWEPADEALKGKGVYKTILDLKELEALLAKARKQGLLALDFETDSLDAWNAKPIGISLAIKPKEGFYVPVAPHEGTAPFIEPEKVKALLIPILMDAEMTIAAHNAKYDYKVSRGWGIERWKCKIWDTMVAAWIMDPERNNYSLDSLAGFFFGVTTTAYNDIVAKGSTFDTVALDVACAYSAEDADLCIRVMQHLEPRLKKTNSMDLFAKLEMPLLPILAEMEGIGIKIEPKVLRDYGKELGEELEKIQAETYKTVGHEFNISSPKQLQVVLFEERKLKPGKKTKTGYSTDVAVLEELAHEDKVPALILRHRTLSKLKSTYVDALADLADREGRLHTNFVQTGTATGRLSSREPNLQNIPIREEEGRRIREAFIAKPGCVLVSADYSQIELVVLAHLSGDKNLLEAFTEGKDVHARTAALIFGEKETDVTPDQRRIAKTINFGVMYGMSAFRLANELSISRTDAANFIEAYFKTYSGIRTFIDELVRKTEETGYASTIFGRRRTIAAINSRNKTEKAAAERVAVNTPIQGSAADIVKTAMLNLDKALTKAKSPARLLLQVHDELILECPRDAAKETAELVKREMENAVKLTIPLRVSVETGKHWGDFH</sequence>
<dbReference type="CDD" id="cd09859">
    <property type="entry name" value="PIN_53EXO"/>
    <property type="match status" value="1"/>
</dbReference>
<dbReference type="SMART" id="SM00279">
    <property type="entry name" value="HhH2"/>
    <property type="match status" value="1"/>
</dbReference>
<dbReference type="OrthoDB" id="9806424at2"/>
<dbReference type="CDD" id="cd09898">
    <property type="entry name" value="H3TH_53EXO"/>
    <property type="match status" value="1"/>
</dbReference>
<comment type="function">
    <text evidence="16">In addition to polymerase activity, this DNA polymerase exhibits 3'-5' and 5'-3' exonuclease activity.</text>
</comment>